<evidence type="ECO:0000313" key="3">
    <source>
        <dbReference type="Proteomes" id="UP000230706"/>
    </source>
</evidence>
<name>A0A2H0ULL9_9BACT</name>
<dbReference type="EMBL" id="PFBF01000002">
    <property type="protein sequence ID" value="PIR86586.1"/>
    <property type="molecule type" value="Genomic_DNA"/>
</dbReference>
<organism evidence="2 3">
    <name type="scientific">Candidatus Kaiserbacteria bacterium CG10_big_fil_rev_8_21_14_0_10_43_70</name>
    <dbReference type="NCBI Taxonomy" id="1974605"/>
    <lineage>
        <taxon>Bacteria</taxon>
        <taxon>Candidatus Kaiseribacteriota</taxon>
    </lineage>
</organism>
<feature type="transmembrane region" description="Helical" evidence="1">
    <location>
        <begin position="6"/>
        <end position="28"/>
    </location>
</feature>
<evidence type="ECO:0000256" key="1">
    <source>
        <dbReference type="SAM" id="Phobius"/>
    </source>
</evidence>
<accession>A0A2H0ULL9</accession>
<reference evidence="3" key="1">
    <citation type="submission" date="2017-09" db="EMBL/GenBank/DDBJ databases">
        <title>Depth-based differentiation of microbial function through sediment-hosted aquifers and enrichment of novel symbionts in the deep terrestrial subsurface.</title>
        <authorList>
            <person name="Probst A.J."/>
            <person name="Ladd B."/>
            <person name="Jarett J.K."/>
            <person name="Geller-Mcgrath D.E."/>
            <person name="Sieber C.M.K."/>
            <person name="Emerson J.B."/>
            <person name="Anantharaman K."/>
            <person name="Thomas B.C."/>
            <person name="Malmstrom R."/>
            <person name="Stieglmeier M."/>
            <person name="Klingl A."/>
            <person name="Woyke T."/>
            <person name="Ryan C.M."/>
            <person name="Banfield J.F."/>
        </authorList>
    </citation>
    <scope>NUCLEOTIDE SEQUENCE [LARGE SCALE GENOMIC DNA]</scope>
</reference>
<proteinExistence type="predicted"/>
<keyword evidence="1" id="KW-0472">Membrane</keyword>
<dbReference type="InterPro" id="IPR011042">
    <property type="entry name" value="6-blade_b-propeller_TolB-like"/>
</dbReference>
<comment type="caution">
    <text evidence="2">The sequence shown here is derived from an EMBL/GenBank/DDBJ whole genome shotgun (WGS) entry which is preliminary data.</text>
</comment>
<dbReference type="AlphaFoldDB" id="A0A2H0ULL9"/>
<keyword evidence="1" id="KW-1133">Transmembrane helix</keyword>
<sequence length="425" mass="46605">MFRKSIVWAVGGGIIFAILLLLLGWFLFVRGQNSEIEKNLEGRGFGTNIPVFEGEGFGSTNQNIKDALLSGFGLFTNSSNEQNDEGAEKILPRLWNPSSIPSAGISIMGVATSTKIQFVERPSGNVFEANLTEGNVNRISNTLIPNVYQAFWGGEGVLVMQHLDENGDIATFLGSIIKPTASSTENAIGTFSGSYLEPDITSVSTDMESKKIFYIVKTINGAVGITTGGKENDSKRIFTSRTSGWRSNILNPDAILLFQNASEAVEGSAFVLDGKGNRTLIKNNVRGLIITISPDEKSLLYNNIVSDRITLLSQSEGSVEREVPLSTFAEKCVFSPQDSSIAYCAVPRGIPDEPMPDAWYRGEVHFSDDWWIVNLENGSVEQLISPESEYKVTIDVINPQINEDGTHIVFLDAYTRTPWVLRILQ</sequence>
<protein>
    <submittedName>
        <fullName evidence="2">Uncharacterized protein</fullName>
    </submittedName>
</protein>
<evidence type="ECO:0000313" key="2">
    <source>
        <dbReference type="EMBL" id="PIR86586.1"/>
    </source>
</evidence>
<dbReference type="Gene3D" id="2.120.10.30">
    <property type="entry name" value="TolB, C-terminal domain"/>
    <property type="match status" value="1"/>
</dbReference>
<dbReference type="Proteomes" id="UP000230706">
    <property type="component" value="Unassembled WGS sequence"/>
</dbReference>
<dbReference type="SUPFAM" id="SSF82171">
    <property type="entry name" value="DPP6 N-terminal domain-like"/>
    <property type="match status" value="1"/>
</dbReference>
<gene>
    <name evidence="2" type="ORF">COU13_00080</name>
</gene>
<keyword evidence="1" id="KW-0812">Transmembrane</keyword>